<reference evidence="3" key="1">
    <citation type="submission" date="2016-10" db="EMBL/GenBank/DDBJ databases">
        <authorList>
            <person name="Varghese N."/>
            <person name="Submissions S."/>
        </authorList>
    </citation>
    <scope>NUCLEOTIDE SEQUENCE [LARGE SCALE GENOMIC DNA]</scope>
    <source>
        <strain evidence="3">CGMCC 4.7047</strain>
    </source>
</reference>
<protein>
    <submittedName>
        <fullName evidence="2">Uncharacterized protein</fullName>
    </submittedName>
</protein>
<evidence type="ECO:0000313" key="3">
    <source>
        <dbReference type="Proteomes" id="UP000198873"/>
    </source>
</evidence>
<dbReference type="Proteomes" id="UP000198873">
    <property type="component" value="Unassembled WGS sequence"/>
</dbReference>
<keyword evidence="3" id="KW-1185">Reference proteome</keyword>
<keyword evidence="1" id="KW-0472">Membrane</keyword>
<dbReference type="EMBL" id="FPAB01000005">
    <property type="protein sequence ID" value="SFS93037.1"/>
    <property type="molecule type" value="Genomic_DNA"/>
</dbReference>
<dbReference type="AlphaFoldDB" id="A0A1I6TVK9"/>
<dbReference type="STRING" id="1176198.SAMN05444716_1051"/>
<evidence type="ECO:0000256" key="1">
    <source>
        <dbReference type="SAM" id="Phobius"/>
    </source>
</evidence>
<feature type="transmembrane region" description="Helical" evidence="1">
    <location>
        <begin position="16"/>
        <end position="38"/>
    </location>
</feature>
<gene>
    <name evidence="2" type="ORF">SAMN05444716_1051</name>
</gene>
<keyword evidence="1" id="KW-0812">Transmembrane</keyword>
<organism evidence="2 3">
    <name type="scientific">Streptomyces harbinensis</name>
    <dbReference type="NCBI Taxonomy" id="1176198"/>
    <lineage>
        <taxon>Bacteria</taxon>
        <taxon>Bacillati</taxon>
        <taxon>Actinomycetota</taxon>
        <taxon>Actinomycetes</taxon>
        <taxon>Kitasatosporales</taxon>
        <taxon>Streptomycetaceae</taxon>
        <taxon>Streptomyces</taxon>
    </lineage>
</organism>
<proteinExistence type="predicted"/>
<dbReference type="RefSeq" id="WP_019431473.1">
    <property type="nucleotide sequence ID" value="NZ_CP054938.1"/>
</dbReference>
<accession>A0A1I6TVK9</accession>
<sequence>MGDAERVEPMGRVHAVLANTVGAVLLAGGATGAVLFTVGAATGAETTVDAVVFGAVALFAALVGWVGLGTLIHNRDVRAATRRLAATGVDAAAEVIAIGPEEVTPDGLSTQHELLLRLTGPGLAPFEARTTEPDDRFPGLVVGSRLAAVVDPVRREFSLHRGDPLC</sequence>
<feature type="transmembrane region" description="Helical" evidence="1">
    <location>
        <begin position="50"/>
        <end position="72"/>
    </location>
</feature>
<keyword evidence="1" id="KW-1133">Transmembrane helix</keyword>
<evidence type="ECO:0000313" key="2">
    <source>
        <dbReference type="EMBL" id="SFS93037.1"/>
    </source>
</evidence>
<name>A0A1I6TVK9_9ACTN</name>